<feature type="region of interest" description="Disordered" evidence="11">
    <location>
        <begin position="438"/>
        <end position="517"/>
    </location>
</feature>
<dbReference type="InterPro" id="IPR029063">
    <property type="entry name" value="SAM-dependent_MTases_sf"/>
</dbReference>
<dbReference type="Gene3D" id="3.40.50.150">
    <property type="entry name" value="Vaccinia Virus protein VP39"/>
    <property type="match status" value="1"/>
</dbReference>
<dbReference type="EMBL" id="OC854653">
    <property type="protein sequence ID" value="CAD7619909.1"/>
    <property type="molecule type" value="Genomic_DNA"/>
</dbReference>
<name>A0A7R9KBG4_9ACAR</name>
<feature type="compositionally biased region" description="Basic and acidic residues" evidence="11">
    <location>
        <begin position="453"/>
        <end position="463"/>
    </location>
</feature>
<evidence type="ECO:0000256" key="8">
    <source>
        <dbReference type="ARBA" id="ARBA00051897"/>
    </source>
</evidence>
<dbReference type="InterPro" id="IPR002905">
    <property type="entry name" value="Trm1"/>
</dbReference>
<dbReference type="FunFam" id="3.30.56.70:FF:000001">
    <property type="entry name" value="tRNA (guanine(26)-N(2))-dimethyltransferase"/>
    <property type="match status" value="1"/>
</dbReference>
<dbReference type="FunFam" id="3.40.50.150:FF:000051">
    <property type="entry name" value="tRNA (guanine(26)-N(2))-dimethyltransferase"/>
    <property type="match status" value="1"/>
</dbReference>
<dbReference type="GO" id="GO:0160104">
    <property type="term" value="F:tRNA (guanine(26)-N2)-dimethyltransferase activity"/>
    <property type="evidence" value="ECO:0007669"/>
    <property type="project" value="UniProtKB-UniRule"/>
</dbReference>
<reference evidence="12" key="1">
    <citation type="submission" date="2020-11" db="EMBL/GenBank/DDBJ databases">
        <authorList>
            <person name="Tran Van P."/>
        </authorList>
    </citation>
    <scope>NUCLEOTIDE SEQUENCE</scope>
</reference>
<dbReference type="GO" id="GO:0005634">
    <property type="term" value="C:nucleus"/>
    <property type="evidence" value="ECO:0007669"/>
    <property type="project" value="TreeGrafter"/>
</dbReference>
<evidence type="ECO:0000313" key="12">
    <source>
        <dbReference type="EMBL" id="CAD7619909.1"/>
    </source>
</evidence>
<dbReference type="NCBIfam" id="TIGR00308">
    <property type="entry name" value="TRM1"/>
    <property type="match status" value="1"/>
</dbReference>
<dbReference type="GO" id="GO:0002940">
    <property type="term" value="P:tRNA N2-guanine methylation"/>
    <property type="evidence" value="ECO:0007669"/>
    <property type="project" value="TreeGrafter"/>
</dbReference>
<protein>
    <recommendedName>
        <fullName evidence="9 10">tRNA (guanine(26)-N(2))-dimethyltransferase</fullName>
        <ecNumber evidence="7 10">2.1.1.216</ecNumber>
    </recommendedName>
</protein>
<keyword evidence="6 10" id="KW-0694">RNA-binding</keyword>
<feature type="compositionally biased region" description="Basic and acidic residues" evidence="11">
    <location>
        <begin position="490"/>
        <end position="510"/>
    </location>
</feature>
<organism evidence="12">
    <name type="scientific">Medioppia subpectinata</name>
    <dbReference type="NCBI Taxonomy" id="1979941"/>
    <lineage>
        <taxon>Eukaryota</taxon>
        <taxon>Metazoa</taxon>
        <taxon>Ecdysozoa</taxon>
        <taxon>Arthropoda</taxon>
        <taxon>Chelicerata</taxon>
        <taxon>Arachnida</taxon>
        <taxon>Acari</taxon>
        <taxon>Acariformes</taxon>
        <taxon>Sarcoptiformes</taxon>
        <taxon>Oribatida</taxon>
        <taxon>Brachypylina</taxon>
        <taxon>Oppioidea</taxon>
        <taxon>Oppiidae</taxon>
        <taxon>Medioppia</taxon>
    </lineage>
</organism>
<dbReference type="AlphaFoldDB" id="A0A7R9KBG4"/>
<dbReference type="CDD" id="cd02440">
    <property type="entry name" value="AdoMet_MTases"/>
    <property type="match status" value="1"/>
</dbReference>
<dbReference type="Gene3D" id="3.30.56.70">
    <property type="entry name" value="N2,N2-dimethylguanosine tRNA methyltransferase, C-terminal domain"/>
    <property type="match status" value="1"/>
</dbReference>
<dbReference type="Proteomes" id="UP000759131">
    <property type="component" value="Unassembled WGS sequence"/>
</dbReference>
<keyword evidence="13" id="KW-1185">Reference proteome</keyword>
<keyword evidence="5 10" id="KW-0819">tRNA processing</keyword>
<evidence type="ECO:0000256" key="6">
    <source>
        <dbReference type="ARBA" id="ARBA00022884"/>
    </source>
</evidence>
<evidence type="ECO:0000256" key="4">
    <source>
        <dbReference type="ARBA" id="ARBA00022691"/>
    </source>
</evidence>
<dbReference type="OrthoDB" id="6349953at2759"/>
<evidence type="ECO:0000256" key="9">
    <source>
        <dbReference type="ARBA" id="ARBA00074266"/>
    </source>
</evidence>
<keyword evidence="1 10" id="KW-0820">tRNA-binding</keyword>
<dbReference type="PROSITE" id="PS51626">
    <property type="entry name" value="SAM_MT_TRM1"/>
    <property type="match status" value="1"/>
</dbReference>
<keyword evidence="2 10" id="KW-0489">Methyltransferase</keyword>
<evidence type="ECO:0000313" key="13">
    <source>
        <dbReference type="Proteomes" id="UP000759131"/>
    </source>
</evidence>
<evidence type="ECO:0000256" key="1">
    <source>
        <dbReference type="ARBA" id="ARBA00022555"/>
    </source>
</evidence>
<keyword evidence="3 10" id="KW-0808">Transferase</keyword>
<dbReference type="GO" id="GO:0000049">
    <property type="term" value="F:tRNA binding"/>
    <property type="evidence" value="ECO:0007669"/>
    <property type="project" value="UniProtKB-UniRule"/>
</dbReference>
<evidence type="ECO:0000256" key="7">
    <source>
        <dbReference type="ARBA" id="ARBA00039099"/>
    </source>
</evidence>
<dbReference type="EMBL" id="CAJPIZ010000078">
    <property type="protein sequence ID" value="CAG2100339.1"/>
    <property type="molecule type" value="Genomic_DNA"/>
</dbReference>
<dbReference type="PANTHER" id="PTHR10631:SF3">
    <property type="entry name" value="TRNA (GUANINE(26)-N(2))-DIMETHYLTRANSFERASE"/>
    <property type="match status" value="1"/>
</dbReference>
<evidence type="ECO:0000256" key="11">
    <source>
        <dbReference type="SAM" id="MobiDB-lite"/>
    </source>
</evidence>
<gene>
    <name evidence="12" type="ORF">OSB1V03_LOCUS406</name>
</gene>
<proteinExistence type="inferred from homology"/>
<dbReference type="EC" id="2.1.1.216" evidence="7 10"/>
<dbReference type="Pfam" id="PF02005">
    <property type="entry name" value="TRM"/>
    <property type="match status" value="1"/>
</dbReference>
<comment type="similarity">
    <text evidence="10">Belongs to the class I-like SAM-binding methyltransferase superfamily. Trm1 family.</text>
</comment>
<sequence length="517" mass="58811">MNDTESESKDTETPEECVVKEGKADILRLPFVFYNNVQEFNRDFSVLAINTYLKNELWKNNLRPNKWIKDKITILDALSATGLRSIRYALECNESVLPIQIFANDVSKKAIETIDKNIVRNGVTDRVVSNQSDAALFMVKNRNMKDRFSIIDLDPYGSPSPFLDSAVQSLAEGGMLMITCTDMAVLCGNHSEVCHAKYGSIPLRSKSCHEMALRIIIRSVESHANRYGRYIVPLVSLSVDFYVRIFLQIYTSPHEVKRSASKLSYVYQCTGCESIELQPLIQNKRHTEDNAYNFSPTAPKVGRNCEHCGHTYQMGGPIWSAPIHSSQFISQLQKQLSDFNEQSFVTHKRMHGMLQVLSEELIDCPLYYSLDRLCRVVQCSMPSMKTFRSALLNGGFQVSYSHASKTSVKTNAPNAYIWDIIREIEKLKTKHSLPESSPGFHIINKETTNSVSLEEHENAEPMSKEMQLLRYQVNPEPNWGPRSLPSKLVNKRESNQGKRSRPKDSEESPNNHKKVLT</sequence>
<keyword evidence="4 10" id="KW-0949">S-adenosyl-L-methionine</keyword>
<evidence type="ECO:0000256" key="10">
    <source>
        <dbReference type="PROSITE-ProRule" id="PRU00958"/>
    </source>
</evidence>
<dbReference type="InterPro" id="IPR042296">
    <property type="entry name" value="tRNA_met_Trm1_C"/>
</dbReference>
<accession>A0A7R9KBG4</accession>
<dbReference type="SUPFAM" id="SSF53335">
    <property type="entry name" value="S-adenosyl-L-methionine-dependent methyltransferases"/>
    <property type="match status" value="1"/>
</dbReference>
<evidence type="ECO:0000256" key="2">
    <source>
        <dbReference type="ARBA" id="ARBA00022603"/>
    </source>
</evidence>
<evidence type="ECO:0000256" key="5">
    <source>
        <dbReference type="ARBA" id="ARBA00022694"/>
    </source>
</evidence>
<comment type="catalytic activity">
    <reaction evidence="8 10">
        <text>guanosine(26) in tRNA + 2 S-adenosyl-L-methionine = N(2)-dimethylguanosine(26) in tRNA + 2 S-adenosyl-L-homocysteine + 2 H(+)</text>
        <dbReference type="Rhea" id="RHEA:43140"/>
        <dbReference type="Rhea" id="RHEA-COMP:10359"/>
        <dbReference type="Rhea" id="RHEA-COMP:10360"/>
        <dbReference type="ChEBI" id="CHEBI:15378"/>
        <dbReference type="ChEBI" id="CHEBI:57856"/>
        <dbReference type="ChEBI" id="CHEBI:59789"/>
        <dbReference type="ChEBI" id="CHEBI:74269"/>
        <dbReference type="ChEBI" id="CHEBI:74513"/>
        <dbReference type="EC" id="2.1.1.216"/>
    </reaction>
</comment>
<dbReference type="PANTHER" id="PTHR10631">
    <property type="entry name" value="N 2 ,N 2 -DIMETHYLGUANOSINE TRNA METHYLTRANSFERASE"/>
    <property type="match status" value="1"/>
</dbReference>
<evidence type="ECO:0000256" key="3">
    <source>
        <dbReference type="ARBA" id="ARBA00022679"/>
    </source>
</evidence>